<dbReference type="PANTHER" id="PTHR42923">
    <property type="entry name" value="PROTOPORPHYRINOGEN OXIDASE"/>
    <property type="match status" value="1"/>
</dbReference>
<evidence type="ECO:0000313" key="2">
    <source>
        <dbReference type="EMBL" id="RZF65897.1"/>
    </source>
</evidence>
<gene>
    <name evidence="2" type="ORF">EWE75_04125</name>
</gene>
<dbReference type="InterPro" id="IPR002937">
    <property type="entry name" value="Amino_oxidase"/>
</dbReference>
<dbReference type="AlphaFoldDB" id="A0A4Q6Y8D6"/>
<reference evidence="2 3" key="1">
    <citation type="submission" date="2019-02" db="EMBL/GenBank/DDBJ databases">
        <authorList>
            <person name="Li Y."/>
        </authorList>
    </citation>
    <scope>NUCLEOTIDE SEQUENCE [LARGE SCALE GENOMIC DNA]</scope>
    <source>
        <strain evidence="2 3">3-7</strain>
    </source>
</reference>
<evidence type="ECO:0000313" key="3">
    <source>
        <dbReference type="Proteomes" id="UP000292085"/>
    </source>
</evidence>
<dbReference type="GO" id="GO:0016491">
    <property type="term" value="F:oxidoreductase activity"/>
    <property type="evidence" value="ECO:0007669"/>
    <property type="project" value="InterPro"/>
</dbReference>
<feature type="domain" description="Amine oxidase" evidence="1">
    <location>
        <begin position="1"/>
        <end position="398"/>
    </location>
</feature>
<dbReference type="PANTHER" id="PTHR42923:SF47">
    <property type="entry name" value="BLR3003 PROTEIN"/>
    <property type="match status" value="1"/>
</dbReference>
<keyword evidence="3" id="KW-1185">Reference proteome</keyword>
<sequence>MAGLSAAVELTRAGFAVSISEGAAQAGGRCRSYHDPQLGQMIDNGNHLVLSGNDAVEHFLATIGAGDRLAGPDEAEFVFADRRTGERWSFRPNDGRLPWWIFSKARRVPGTRARDYLRLAGLTSGRAGQTVADRIDTGGLLWERLLEPVLLAALNTAPHGGDATLTAAIINQTLGRGGRAMKPRIAEPTLAAAFVDPATEWLDAQGASLTLGQRLRAIGFEGDRVTTLDFGRGAEAVAPDETVVLAVPPWIAETLVPDLVVPFDFRAIVNAHFAFTPPPGTPSMICVVGGAAEWIFAFPDRLSVTVSGADRLIDADRAELAAAFWADIAAIHNLPPELPRWQIVKEKRATFAATPAQERRRPPSRTRWRNLFLAGDWTQTGLPATIEGALRSGATAARLARDARLV</sequence>
<proteinExistence type="predicted"/>
<name>A0A4Q6Y8D6_9SPHN</name>
<comment type="caution">
    <text evidence="2">The sequence shown here is derived from an EMBL/GenBank/DDBJ whole genome shotgun (WGS) entry which is preliminary data.</text>
</comment>
<dbReference type="InterPro" id="IPR036188">
    <property type="entry name" value="FAD/NAD-bd_sf"/>
</dbReference>
<dbReference type="Pfam" id="PF01593">
    <property type="entry name" value="Amino_oxidase"/>
    <property type="match status" value="1"/>
</dbReference>
<protein>
    <recommendedName>
        <fullName evidence="1">Amine oxidase domain-containing protein</fullName>
    </recommendedName>
</protein>
<dbReference type="SUPFAM" id="SSF51905">
    <property type="entry name" value="FAD/NAD(P)-binding domain"/>
    <property type="match status" value="1"/>
</dbReference>
<evidence type="ECO:0000259" key="1">
    <source>
        <dbReference type="Pfam" id="PF01593"/>
    </source>
</evidence>
<accession>A0A4Q6Y8D6</accession>
<dbReference type="OrthoDB" id="7849608at2"/>
<organism evidence="2 3">
    <name type="scientific">Sphingomonas populi</name>
    <dbReference type="NCBI Taxonomy" id="2484750"/>
    <lineage>
        <taxon>Bacteria</taxon>
        <taxon>Pseudomonadati</taxon>
        <taxon>Pseudomonadota</taxon>
        <taxon>Alphaproteobacteria</taxon>
        <taxon>Sphingomonadales</taxon>
        <taxon>Sphingomonadaceae</taxon>
        <taxon>Sphingomonas</taxon>
    </lineage>
</organism>
<dbReference type="InterPro" id="IPR050464">
    <property type="entry name" value="Zeta_carotene_desat/Oxidored"/>
</dbReference>
<dbReference type="NCBIfam" id="TIGR03467">
    <property type="entry name" value="HpnE"/>
    <property type="match status" value="1"/>
</dbReference>
<dbReference type="InterPro" id="IPR017830">
    <property type="entry name" value="SQase_HpnE"/>
</dbReference>
<dbReference type="EMBL" id="SGIS01000004">
    <property type="protein sequence ID" value="RZF65897.1"/>
    <property type="molecule type" value="Genomic_DNA"/>
</dbReference>
<dbReference type="Proteomes" id="UP000292085">
    <property type="component" value="Unassembled WGS sequence"/>
</dbReference>
<dbReference type="Gene3D" id="3.50.50.60">
    <property type="entry name" value="FAD/NAD(P)-binding domain"/>
    <property type="match status" value="1"/>
</dbReference>